<dbReference type="Proteomes" id="UP000192738">
    <property type="component" value="Unassembled WGS sequence"/>
</dbReference>
<name>A0A1W1YQZ2_9FIRM</name>
<comment type="similarity">
    <text evidence="1">Belongs to the Skp family.</text>
</comment>
<dbReference type="RefSeq" id="WP_084574018.1">
    <property type="nucleotide sequence ID" value="NZ_CP155572.1"/>
</dbReference>
<dbReference type="GO" id="GO:0005829">
    <property type="term" value="C:cytosol"/>
    <property type="evidence" value="ECO:0007669"/>
    <property type="project" value="TreeGrafter"/>
</dbReference>
<dbReference type="PANTHER" id="PTHR35089:SF1">
    <property type="entry name" value="CHAPERONE PROTEIN SKP"/>
    <property type="match status" value="1"/>
</dbReference>
<evidence type="ECO:0000313" key="5">
    <source>
        <dbReference type="Proteomes" id="UP000192738"/>
    </source>
</evidence>
<keyword evidence="2" id="KW-0732">Signal</keyword>
<protein>
    <submittedName>
        <fullName evidence="4">Periplasmic chaperone for outer membrane proteins Skp</fullName>
    </submittedName>
</protein>
<dbReference type="Pfam" id="PF03938">
    <property type="entry name" value="OmpH"/>
    <property type="match status" value="1"/>
</dbReference>
<dbReference type="InterPro" id="IPR005632">
    <property type="entry name" value="Chaperone_Skp"/>
</dbReference>
<sequence length="156" mass="16959">MFKDKKVARIVAIAVVGVFLLGVFGLAISQSGTGYAASAGTASNIGKVNYQRLINESPELSKFKETMQGEVAQAQKDFEEKSKTMNDKEKEAYSNQLRERLSLKEQELKAPIFSQIDAAVKSVADTKGLAVVLDVNNIVYGAQDITDDVLKKLTGK</sequence>
<evidence type="ECO:0000256" key="2">
    <source>
        <dbReference type="ARBA" id="ARBA00022729"/>
    </source>
</evidence>
<feature type="coiled-coil region" evidence="3">
    <location>
        <begin position="64"/>
        <end position="91"/>
    </location>
</feature>
<proteinExistence type="inferred from homology"/>
<dbReference type="EMBL" id="FWXI01000002">
    <property type="protein sequence ID" value="SMC38579.1"/>
    <property type="molecule type" value="Genomic_DNA"/>
</dbReference>
<dbReference type="InterPro" id="IPR024930">
    <property type="entry name" value="Skp_dom_sf"/>
</dbReference>
<gene>
    <name evidence="4" type="ORF">SAMN04488500_102106</name>
</gene>
<dbReference type="GO" id="GO:0050821">
    <property type="term" value="P:protein stabilization"/>
    <property type="evidence" value="ECO:0007669"/>
    <property type="project" value="TreeGrafter"/>
</dbReference>
<dbReference type="Gene3D" id="3.30.910.20">
    <property type="entry name" value="Skp domain"/>
    <property type="match status" value="1"/>
</dbReference>
<dbReference type="AlphaFoldDB" id="A0A1W1YQZ2"/>
<reference evidence="4 5" key="1">
    <citation type="submission" date="2017-04" db="EMBL/GenBank/DDBJ databases">
        <authorList>
            <person name="Afonso C.L."/>
            <person name="Miller P.J."/>
            <person name="Scott M.A."/>
            <person name="Spackman E."/>
            <person name="Goraichik I."/>
            <person name="Dimitrov K.M."/>
            <person name="Suarez D.L."/>
            <person name="Swayne D.E."/>
        </authorList>
    </citation>
    <scope>NUCLEOTIDE SEQUENCE [LARGE SCALE GENOMIC DNA]</scope>
    <source>
        <strain evidence="4 5">DSM 5090</strain>
    </source>
</reference>
<dbReference type="OrthoDB" id="1629169at2"/>
<keyword evidence="5" id="KW-1185">Reference proteome</keyword>
<evidence type="ECO:0000256" key="3">
    <source>
        <dbReference type="SAM" id="Coils"/>
    </source>
</evidence>
<dbReference type="SMART" id="SM00935">
    <property type="entry name" value="OmpH"/>
    <property type="match status" value="1"/>
</dbReference>
<evidence type="ECO:0000313" key="4">
    <source>
        <dbReference type="EMBL" id="SMC38579.1"/>
    </source>
</evidence>
<keyword evidence="3" id="KW-0175">Coiled coil</keyword>
<dbReference type="STRING" id="112901.SAMN04488500_102106"/>
<evidence type="ECO:0000256" key="1">
    <source>
        <dbReference type="ARBA" id="ARBA00009091"/>
    </source>
</evidence>
<accession>A0A1W1YQZ2</accession>
<dbReference type="SUPFAM" id="SSF111384">
    <property type="entry name" value="OmpH-like"/>
    <property type="match status" value="1"/>
</dbReference>
<dbReference type="GO" id="GO:0051082">
    <property type="term" value="F:unfolded protein binding"/>
    <property type="evidence" value="ECO:0007669"/>
    <property type="project" value="InterPro"/>
</dbReference>
<organism evidence="4 5">
    <name type="scientific">Sporomusa malonica</name>
    <dbReference type="NCBI Taxonomy" id="112901"/>
    <lineage>
        <taxon>Bacteria</taxon>
        <taxon>Bacillati</taxon>
        <taxon>Bacillota</taxon>
        <taxon>Negativicutes</taxon>
        <taxon>Selenomonadales</taxon>
        <taxon>Sporomusaceae</taxon>
        <taxon>Sporomusa</taxon>
    </lineage>
</organism>
<dbReference type="PANTHER" id="PTHR35089">
    <property type="entry name" value="CHAPERONE PROTEIN SKP"/>
    <property type="match status" value="1"/>
</dbReference>